<evidence type="ECO:0000313" key="2">
    <source>
        <dbReference type="Proteomes" id="UP001356427"/>
    </source>
</evidence>
<dbReference type="Proteomes" id="UP001356427">
    <property type="component" value="Unassembled WGS sequence"/>
</dbReference>
<accession>A0AAN8QF45</accession>
<comment type="caution">
    <text evidence="1">The sequence shown here is derived from an EMBL/GenBank/DDBJ whole genome shotgun (WGS) entry which is preliminary data.</text>
</comment>
<name>A0AAN8QF45_9TELE</name>
<dbReference type="EMBL" id="JAGTTL010000024">
    <property type="protein sequence ID" value="KAK6303349.1"/>
    <property type="molecule type" value="Genomic_DNA"/>
</dbReference>
<dbReference type="AlphaFoldDB" id="A0AAN8QF45"/>
<reference evidence="1 2" key="1">
    <citation type="submission" date="2021-04" db="EMBL/GenBank/DDBJ databases">
        <authorList>
            <person name="De Guttry C."/>
            <person name="Zahm M."/>
            <person name="Klopp C."/>
            <person name="Cabau C."/>
            <person name="Louis A."/>
            <person name="Berthelot C."/>
            <person name="Parey E."/>
            <person name="Roest Crollius H."/>
            <person name="Montfort J."/>
            <person name="Robinson-Rechavi M."/>
            <person name="Bucao C."/>
            <person name="Bouchez O."/>
            <person name="Gislard M."/>
            <person name="Lluch J."/>
            <person name="Milhes M."/>
            <person name="Lampietro C."/>
            <person name="Lopez Roques C."/>
            <person name="Donnadieu C."/>
            <person name="Braasch I."/>
            <person name="Desvignes T."/>
            <person name="Postlethwait J."/>
            <person name="Bobe J."/>
            <person name="Wedekind C."/>
            <person name="Guiguen Y."/>
        </authorList>
    </citation>
    <scope>NUCLEOTIDE SEQUENCE [LARGE SCALE GENOMIC DNA]</scope>
    <source>
        <strain evidence="1">Cs_M1</strain>
        <tissue evidence="1">Blood</tissue>
    </source>
</reference>
<evidence type="ECO:0000313" key="1">
    <source>
        <dbReference type="EMBL" id="KAK6303349.1"/>
    </source>
</evidence>
<organism evidence="1 2">
    <name type="scientific">Coregonus suidteri</name>
    <dbReference type="NCBI Taxonomy" id="861788"/>
    <lineage>
        <taxon>Eukaryota</taxon>
        <taxon>Metazoa</taxon>
        <taxon>Chordata</taxon>
        <taxon>Craniata</taxon>
        <taxon>Vertebrata</taxon>
        <taxon>Euteleostomi</taxon>
        <taxon>Actinopterygii</taxon>
        <taxon>Neopterygii</taxon>
        <taxon>Teleostei</taxon>
        <taxon>Protacanthopterygii</taxon>
        <taxon>Salmoniformes</taxon>
        <taxon>Salmonidae</taxon>
        <taxon>Coregoninae</taxon>
        <taxon>Coregonus</taxon>
    </lineage>
</organism>
<gene>
    <name evidence="1" type="ORF">J4Q44_G00258030</name>
</gene>
<proteinExistence type="predicted"/>
<sequence>MGAPRRSGRRATMDPFAEAHSEKRTYLLLWWSRHSGRDSESLDPLQHFPVAKQMAAGLISWRCQNDKLANQRTAEVPLKWQAPERMMKHPTTDRSDVSLRYDLMKYCWMWSFKDRPVSSAIIKLLESYTYLDDTTDIYIPEGRQLELQQEGGCAPLNV</sequence>
<keyword evidence="2" id="KW-1185">Reference proteome</keyword>
<protein>
    <submittedName>
        <fullName evidence="1">Uncharacterized protein</fullName>
    </submittedName>
</protein>